<proteinExistence type="predicted"/>
<feature type="coiled-coil region" evidence="1">
    <location>
        <begin position="49"/>
        <end position="131"/>
    </location>
</feature>
<dbReference type="Pfam" id="PF14265">
    <property type="entry name" value="DUF4355"/>
    <property type="match status" value="1"/>
</dbReference>
<organism evidence="3">
    <name type="scientific">Siphoviridae sp. cthrK8</name>
    <dbReference type="NCBI Taxonomy" id="2826429"/>
    <lineage>
        <taxon>Viruses</taxon>
        <taxon>Duplodnaviria</taxon>
        <taxon>Heunggongvirae</taxon>
        <taxon>Uroviricota</taxon>
        <taxon>Caudoviricetes</taxon>
    </lineage>
</organism>
<evidence type="ECO:0000313" key="3">
    <source>
        <dbReference type="EMBL" id="DAD87444.1"/>
    </source>
</evidence>
<sequence length="199" mass="22003">MAKYKSMLRMNLRNLQLFAEGAEPQGESGAPENEVPAGPTPEPEKMVSVAEMQRRLEQAEKKHAQSTQEAISKALEQYKAENELSGKELEEYRRQVAEAEKQELLDKIAGLEKEQTKRELTEEAIKTLSSRKLPVSDKVLAFVVKDTADGTLQAIADFEGIISEIKAEYTQSEPPAVSSSFGDSGAKSSGDIFRNSRII</sequence>
<evidence type="ECO:0000256" key="2">
    <source>
        <dbReference type="SAM" id="MobiDB-lite"/>
    </source>
</evidence>
<protein>
    <submittedName>
        <fullName evidence="3">Major head protein</fullName>
    </submittedName>
</protein>
<reference evidence="3" key="1">
    <citation type="journal article" date="2021" name="Proc. Natl. Acad. Sci. U.S.A.">
        <title>A Catalog of Tens of Thousands of Viruses from Human Metagenomes Reveals Hidden Associations with Chronic Diseases.</title>
        <authorList>
            <person name="Tisza M.J."/>
            <person name="Buck C.B."/>
        </authorList>
    </citation>
    <scope>NUCLEOTIDE SEQUENCE</scope>
    <source>
        <strain evidence="3">CthrK8</strain>
    </source>
</reference>
<accession>A0A8S5MZ16</accession>
<evidence type="ECO:0000256" key="1">
    <source>
        <dbReference type="SAM" id="Coils"/>
    </source>
</evidence>
<name>A0A8S5MZ16_9CAUD</name>
<feature type="region of interest" description="Disordered" evidence="2">
    <location>
        <begin position="18"/>
        <end position="45"/>
    </location>
</feature>
<keyword evidence="1" id="KW-0175">Coiled coil</keyword>
<feature type="region of interest" description="Disordered" evidence="2">
    <location>
        <begin position="169"/>
        <end position="199"/>
    </location>
</feature>
<feature type="compositionally biased region" description="Low complexity" evidence="2">
    <location>
        <begin position="178"/>
        <end position="190"/>
    </location>
</feature>
<dbReference type="EMBL" id="BK015021">
    <property type="protein sequence ID" value="DAD87444.1"/>
    <property type="molecule type" value="Genomic_DNA"/>
</dbReference>
<dbReference type="InterPro" id="IPR025580">
    <property type="entry name" value="Gp46"/>
</dbReference>